<feature type="region of interest" description="Disordered" evidence="1">
    <location>
        <begin position="81"/>
        <end position="105"/>
    </location>
</feature>
<keyword evidence="3" id="KW-1185">Reference proteome</keyword>
<proteinExistence type="predicted"/>
<comment type="caution">
    <text evidence="2">The sequence shown here is derived from an EMBL/GenBank/DDBJ whole genome shotgun (WGS) entry which is preliminary data.</text>
</comment>
<evidence type="ECO:0000313" key="3">
    <source>
        <dbReference type="Proteomes" id="UP001482620"/>
    </source>
</evidence>
<reference evidence="2 3" key="1">
    <citation type="submission" date="2021-06" db="EMBL/GenBank/DDBJ databases">
        <authorList>
            <person name="Palmer J.M."/>
        </authorList>
    </citation>
    <scope>NUCLEOTIDE SEQUENCE [LARGE SCALE GENOMIC DNA]</scope>
    <source>
        <strain evidence="3">if_2019</strain>
        <tissue evidence="2">Muscle</tissue>
    </source>
</reference>
<protein>
    <submittedName>
        <fullName evidence="2">Uncharacterized protein</fullName>
    </submittedName>
</protein>
<dbReference type="EMBL" id="JAHRIQ010002825">
    <property type="protein sequence ID" value="MEQ2222237.1"/>
    <property type="molecule type" value="Genomic_DNA"/>
</dbReference>
<gene>
    <name evidence="2" type="ORF">ILYODFUR_024106</name>
</gene>
<name>A0ABV0SQJ9_9TELE</name>
<accession>A0ABV0SQJ9</accession>
<organism evidence="2 3">
    <name type="scientific">Ilyodon furcidens</name>
    <name type="common">goldbreast splitfin</name>
    <dbReference type="NCBI Taxonomy" id="33524"/>
    <lineage>
        <taxon>Eukaryota</taxon>
        <taxon>Metazoa</taxon>
        <taxon>Chordata</taxon>
        <taxon>Craniata</taxon>
        <taxon>Vertebrata</taxon>
        <taxon>Euteleostomi</taxon>
        <taxon>Actinopterygii</taxon>
        <taxon>Neopterygii</taxon>
        <taxon>Teleostei</taxon>
        <taxon>Neoteleostei</taxon>
        <taxon>Acanthomorphata</taxon>
        <taxon>Ovalentaria</taxon>
        <taxon>Atherinomorphae</taxon>
        <taxon>Cyprinodontiformes</taxon>
        <taxon>Goodeidae</taxon>
        <taxon>Ilyodon</taxon>
    </lineage>
</organism>
<evidence type="ECO:0000256" key="1">
    <source>
        <dbReference type="SAM" id="MobiDB-lite"/>
    </source>
</evidence>
<evidence type="ECO:0000313" key="2">
    <source>
        <dbReference type="EMBL" id="MEQ2222237.1"/>
    </source>
</evidence>
<dbReference type="Proteomes" id="UP001482620">
    <property type="component" value="Unassembled WGS sequence"/>
</dbReference>
<sequence>MCICMRPLDFQEDGEEELFVREHRKTTSTLKIEEHSRQWEDSSVSLNRKRSGLHSPLSTRRFATFRLSSRLFVAGRSCADGDQGKTFRPTRGSADGSIRVDDHRI</sequence>